<evidence type="ECO:0000313" key="2">
    <source>
        <dbReference type="Proteomes" id="UP000479000"/>
    </source>
</evidence>
<dbReference type="EMBL" id="CADCXU010027750">
    <property type="protein sequence ID" value="CAB0014372.1"/>
    <property type="molecule type" value="Genomic_DNA"/>
</dbReference>
<organism evidence="1 2">
    <name type="scientific">Nesidiocoris tenuis</name>
    <dbReference type="NCBI Taxonomy" id="355587"/>
    <lineage>
        <taxon>Eukaryota</taxon>
        <taxon>Metazoa</taxon>
        <taxon>Ecdysozoa</taxon>
        <taxon>Arthropoda</taxon>
        <taxon>Hexapoda</taxon>
        <taxon>Insecta</taxon>
        <taxon>Pterygota</taxon>
        <taxon>Neoptera</taxon>
        <taxon>Paraneoptera</taxon>
        <taxon>Hemiptera</taxon>
        <taxon>Heteroptera</taxon>
        <taxon>Panheteroptera</taxon>
        <taxon>Cimicomorpha</taxon>
        <taxon>Miridae</taxon>
        <taxon>Dicyphina</taxon>
        <taxon>Nesidiocoris</taxon>
    </lineage>
</organism>
<keyword evidence="2" id="KW-1185">Reference proteome</keyword>
<proteinExistence type="predicted"/>
<reference evidence="1 2" key="1">
    <citation type="submission" date="2020-02" db="EMBL/GenBank/DDBJ databases">
        <authorList>
            <person name="Ferguson B K."/>
        </authorList>
    </citation>
    <scope>NUCLEOTIDE SEQUENCE [LARGE SCALE GENOMIC DNA]</scope>
</reference>
<protein>
    <submittedName>
        <fullName evidence="1">Uncharacterized protein</fullName>
    </submittedName>
</protein>
<gene>
    <name evidence="1" type="ORF">NTEN_LOCUS18805</name>
</gene>
<name>A0A6H5HE31_9HEMI</name>
<dbReference type="AlphaFoldDB" id="A0A6H5HE31"/>
<dbReference type="Proteomes" id="UP000479000">
    <property type="component" value="Unassembled WGS sequence"/>
</dbReference>
<evidence type="ECO:0000313" key="1">
    <source>
        <dbReference type="EMBL" id="CAB0014372.1"/>
    </source>
</evidence>
<sequence>MAQPDAYLSTSLVASVKNTALTRYRAIAPRPDTTNMARPIQVLSNASLPNTSWSTQSFTSQTYETLPNTPNTLPRTPSDSSLTNTWFASFCELKPISISPLLTSISENADLPDPSSSPQCPFYSQHTTTTMTVYCPLNKPQCKRSIMTGRGPFAKQQCPLSKPAKCLLAPEVCPMIPQPEDQCFLKKIQDVAAKGCQASPQCGTKCCSRIQNLQQQRKRCPLKRVQSDPLVLDVSRIPDRGQPFDSQACPLVPGNCCYTAPGCAVHTAQNNMQKVASCFCS</sequence>
<accession>A0A6H5HE31</accession>